<evidence type="ECO:0000313" key="7">
    <source>
        <dbReference type="Proteomes" id="UP000324170"/>
    </source>
</evidence>
<dbReference type="EMBL" id="VNHN01000044">
    <property type="protein sequence ID" value="TYP02463.1"/>
    <property type="molecule type" value="Genomic_DNA"/>
</dbReference>
<sequence>MKSIYLKESLKNDYLNLTDFLVFRNIREGRGDNVAISYNGKIFTYQELSEKISKTSNYFKSIGIKNKTRVILAIPDTPAFVINFFAVIACNAMAILSNPLSELVELNEIVKKTNAEVLIIDHEIEKNRELSLKITNGIRTIFTGDFHLNPSSLEIAIENQSKDFLNSYTSADNYAYALLSSGTTGKTKVIPRRHRDILHCAYAFSENVLHMNSTDRVLAVPKLTFGYALGGVLLFSFIYGASCIIFREKTTCKKIMELSEGLKPTIFLGTPRMISELLSDKRKNKLTSLRISTSAGEVLSPILLEKWSKEIGSPLLDGFGSTEVGHIFLSNTQEDIKPQTAGKCLSGFQIKIIDEKGNEVNEGGVGRLCIRGPSVACEYLNDAERSKQSFNGGWHISNDMFSVYNDYFTYFGRADDMIKKGCGEWISPYEIENEILKNDEVLECAVIGETNKNNVIKLIR</sequence>
<evidence type="ECO:0000313" key="5">
    <source>
        <dbReference type="EMBL" id="TYP02463.1"/>
    </source>
</evidence>
<keyword evidence="7" id="KW-1185">Reference proteome</keyword>
<reference evidence="5 7" key="2">
    <citation type="submission" date="2019-07" db="EMBL/GenBank/DDBJ databases">
        <title>Genomic Encyclopedia of Type Strains, Phase I: the one thousand microbial genomes (KMG-I) project.</title>
        <authorList>
            <person name="Kyrpides N."/>
        </authorList>
    </citation>
    <scope>NUCLEOTIDE SEQUENCE [LARGE SCALE GENOMIC DNA]</scope>
    <source>
        <strain evidence="5 7">DSM 17909</strain>
    </source>
</reference>
<evidence type="ECO:0000259" key="3">
    <source>
        <dbReference type="Pfam" id="PF00501"/>
    </source>
</evidence>
<dbReference type="AlphaFoldDB" id="A0A068QU22"/>
<dbReference type="InterPro" id="IPR042099">
    <property type="entry name" value="ANL_N_sf"/>
</dbReference>
<dbReference type="Proteomes" id="UP000032721">
    <property type="component" value="Chromosome"/>
</dbReference>
<evidence type="ECO:0000313" key="4">
    <source>
        <dbReference type="EMBL" id="CDG18151.1"/>
    </source>
</evidence>
<keyword evidence="2" id="KW-0472">Membrane</keyword>
<name>A0A068QU22_9GAMM</name>
<dbReference type="EC" id="6.2.1.25" evidence="4"/>
<evidence type="ECO:0000256" key="2">
    <source>
        <dbReference type="SAM" id="Phobius"/>
    </source>
</evidence>
<dbReference type="KEGG" id="xdo:XDD1_2452"/>
<dbReference type="Pfam" id="PF00501">
    <property type="entry name" value="AMP-binding"/>
    <property type="match status" value="1"/>
</dbReference>
<protein>
    <submittedName>
        <fullName evidence="5">Acyl-CoA synthetase (AMP-forming)/AMP-acid ligase II</fullName>
    </submittedName>
    <submittedName>
        <fullName evidence="4">Putative Benzoate--CoA ligase</fullName>
        <ecNumber evidence="4">6.2.1.25</ecNumber>
    </submittedName>
</protein>
<dbReference type="SUPFAM" id="SSF56801">
    <property type="entry name" value="Acetyl-CoA synthetase-like"/>
    <property type="match status" value="1"/>
</dbReference>
<gene>
    <name evidence="5" type="ORF">LY16_02535</name>
    <name evidence="4" type="ORF">XDD1_2452</name>
</gene>
<dbReference type="GO" id="GO:0018858">
    <property type="term" value="F:benzoate-CoA ligase activity"/>
    <property type="evidence" value="ECO:0007669"/>
    <property type="project" value="UniProtKB-EC"/>
</dbReference>
<organism evidence="4 6">
    <name type="scientific">Xenorhabdus doucetiae</name>
    <dbReference type="NCBI Taxonomy" id="351671"/>
    <lineage>
        <taxon>Bacteria</taxon>
        <taxon>Pseudomonadati</taxon>
        <taxon>Pseudomonadota</taxon>
        <taxon>Gammaproteobacteria</taxon>
        <taxon>Enterobacterales</taxon>
        <taxon>Morganellaceae</taxon>
        <taxon>Xenorhabdus</taxon>
    </lineage>
</organism>
<keyword evidence="2" id="KW-0812">Transmembrane</keyword>
<accession>A0A068QU22</accession>
<dbReference type="STRING" id="351671.XDD1_2452"/>
<dbReference type="EMBL" id="FO704550">
    <property type="protein sequence ID" value="CDG18151.1"/>
    <property type="molecule type" value="Genomic_DNA"/>
</dbReference>
<evidence type="ECO:0000256" key="1">
    <source>
        <dbReference type="ARBA" id="ARBA00022598"/>
    </source>
</evidence>
<dbReference type="OrthoDB" id="9803968at2"/>
<evidence type="ECO:0000313" key="6">
    <source>
        <dbReference type="Proteomes" id="UP000032721"/>
    </source>
</evidence>
<keyword evidence="1 4" id="KW-0436">Ligase</keyword>
<proteinExistence type="predicted"/>
<dbReference type="RefSeq" id="WP_045971220.1">
    <property type="nucleotide sequence ID" value="NZ_CAWMED010000001.1"/>
</dbReference>
<dbReference type="PANTHER" id="PTHR43352:SF1">
    <property type="entry name" value="ANTHRANILATE--COA LIGASE"/>
    <property type="match status" value="1"/>
</dbReference>
<feature type="transmembrane region" description="Helical" evidence="2">
    <location>
        <begin position="225"/>
        <end position="246"/>
    </location>
</feature>
<dbReference type="InterPro" id="IPR000873">
    <property type="entry name" value="AMP-dep_synth/lig_dom"/>
</dbReference>
<dbReference type="PANTHER" id="PTHR43352">
    <property type="entry name" value="ACETYL-COA SYNTHETASE"/>
    <property type="match status" value="1"/>
</dbReference>
<keyword evidence="2" id="KW-1133">Transmembrane helix</keyword>
<dbReference type="HOGENOM" id="CLU_000022_59_10_6"/>
<dbReference type="Proteomes" id="UP000324170">
    <property type="component" value="Unassembled WGS sequence"/>
</dbReference>
<feature type="domain" description="AMP-dependent synthetase/ligase" evidence="3">
    <location>
        <begin position="28"/>
        <end position="380"/>
    </location>
</feature>
<dbReference type="GO" id="GO:0044550">
    <property type="term" value="P:secondary metabolite biosynthetic process"/>
    <property type="evidence" value="ECO:0007669"/>
    <property type="project" value="TreeGrafter"/>
</dbReference>
<reference evidence="4 6" key="1">
    <citation type="submission" date="2013-07" db="EMBL/GenBank/DDBJ databases">
        <authorList>
            <person name="Genoscope - CEA"/>
        </authorList>
    </citation>
    <scope>NUCLEOTIDE SEQUENCE [LARGE SCALE GENOMIC DNA]</scope>
    <source>
        <strain evidence="4">FRM16</strain>
        <strain evidence="6">FRM16 / DSM 17909</strain>
    </source>
</reference>
<dbReference type="Gene3D" id="3.40.50.12780">
    <property type="entry name" value="N-terminal domain of ligase-like"/>
    <property type="match status" value="1"/>
</dbReference>